<evidence type="ECO:0000313" key="19">
    <source>
        <dbReference type="EMBL" id="KAJ8369991.1"/>
    </source>
</evidence>
<keyword evidence="20" id="KW-1185">Reference proteome</keyword>
<proteinExistence type="predicted"/>
<evidence type="ECO:0000256" key="12">
    <source>
        <dbReference type="ARBA" id="ARBA00036950"/>
    </source>
</evidence>
<dbReference type="PANTHER" id="PTHR23086">
    <property type="entry name" value="PHOSPHATIDYLINOSITOL-4-PHOSPHATE 5-KINASE"/>
    <property type="match status" value="1"/>
</dbReference>
<keyword evidence="8 16" id="KW-0067">ATP-binding</keyword>
<accession>A0A9Q1J7C1</accession>
<evidence type="ECO:0000256" key="2">
    <source>
        <dbReference type="ARBA" id="ARBA00004496"/>
    </source>
</evidence>
<name>A0A9Q1J7C1_SYNKA</name>
<dbReference type="GO" id="GO:0005783">
    <property type="term" value="C:endoplasmic reticulum"/>
    <property type="evidence" value="ECO:0007669"/>
    <property type="project" value="UniProtKB-SubCell"/>
</dbReference>
<dbReference type="InterPro" id="IPR027484">
    <property type="entry name" value="PInositol-4-P-5-kinase_N"/>
</dbReference>
<comment type="subcellular location">
    <subcellularLocation>
        <location evidence="2">Cytoplasm</location>
    </subcellularLocation>
    <subcellularLocation>
        <location evidence="1">Endoplasmic reticulum</location>
    </subcellularLocation>
</comment>
<keyword evidence="3" id="KW-0963">Cytoplasm</keyword>
<dbReference type="EC" id="2.7.1.149" evidence="13"/>
<evidence type="ECO:0000256" key="7">
    <source>
        <dbReference type="ARBA" id="ARBA00022824"/>
    </source>
</evidence>
<dbReference type="PANTHER" id="PTHR23086:SF35">
    <property type="entry name" value="PHOSPHATIDYLINOSITOL 5-PHOSPHATE 4-KINASE TYPE-2 GAMMA"/>
    <property type="match status" value="1"/>
</dbReference>
<comment type="caution">
    <text evidence="19">The sequence shown here is derived from an EMBL/GenBank/DDBJ whole genome shotgun (WGS) entry which is preliminary data.</text>
</comment>
<evidence type="ECO:0000256" key="17">
    <source>
        <dbReference type="SAM" id="MobiDB-lite"/>
    </source>
</evidence>
<organism evidence="19 20">
    <name type="scientific">Synaphobranchus kaupii</name>
    <name type="common">Kaup's arrowtooth eel</name>
    <dbReference type="NCBI Taxonomy" id="118154"/>
    <lineage>
        <taxon>Eukaryota</taxon>
        <taxon>Metazoa</taxon>
        <taxon>Chordata</taxon>
        <taxon>Craniata</taxon>
        <taxon>Vertebrata</taxon>
        <taxon>Euteleostomi</taxon>
        <taxon>Actinopterygii</taxon>
        <taxon>Neopterygii</taxon>
        <taxon>Teleostei</taxon>
        <taxon>Anguilliformes</taxon>
        <taxon>Synaphobranchidae</taxon>
        <taxon>Synaphobranchus</taxon>
    </lineage>
</organism>
<dbReference type="GO" id="GO:0005886">
    <property type="term" value="C:plasma membrane"/>
    <property type="evidence" value="ECO:0007669"/>
    <property type="project" value="TreeGrafter"/>
</dbReference>
<dbReference type="InterPro" id="IPR027483">
    <property type="entry name" value="PInositol-4-P-4/5-kinase_C_sf"/>
</dbReference>
<keyword evidence="5 16" id="KW-0547">Nucleotide-binding</keyword>
<dbReference type="Gene3D" id="3.30.810.10">
    <property type="entry name" value="2-Layer Sandwich"/>
    <property type="match status" value="2"/>
</dbReference>
<gene>
    <name evidence="19" type="ORF">SKAU_G00100190</name>
</gene>
<keyword evidence="9" id="KW-0443">Lipid metabolism</keyword>
<evidence type="ECO:0000259" key="18">
    <source>
        <dbReference type="PROSITE" id="PS51455"/>
    </source>
</evidence>
<dbReference type="GO" id="GO:0016308">
    <property type="term" value="F:1-phosphatidylinositol-4-phosphate 5-kinase activity"/>
    <property type="evidence" value="ECO:0007669"/>
    <property type="project" value="TreeGrafter"/>
</dbReference>
<keyword evidence="4 16" id="KW-0808">Transferase</keyword>
<dbReference type="SMART" id="SM00330">
    <property type="entry name" value="PIPKc"/>
    <property type="match status" value="1"/>
</dbReference>
<dbReference type="Gene3D" id="3.30.800.10">
    <property type="entry name" value="Phosphatidylinositol Phosphate Kinase II Beta"/>
    <property type="match status" value="2"/>
</dbReference>
<evidence type="ECO:0000256" key="6">
    <source>
        <dbReference type="ARBA" id="ARBA00022777"/>
    </source>
</evidence>
<evidence type="ECO:0000256" key="13">
    <source>
        <dbReference type="ARBA" id="ARBA00039039"/>
    </source>
</evidence>
<evidence type="ECO:0000256" key="5">
    <source>
        <dbReference type="ARBA" id="ARBA00022741"/>
    </source>
</evidence>
<evidence type="ECO:0000256" key="14">
    <source>
        <dbReference type="ARBA" id="ARBA00039392"/>
    </source>
</evidence>
<dbReference type="SUPFAM" id="SSF56104">
    <property type="entry name" value="SAICAR synthase-like"/>
    <property type="match status" value="1"/>
</dbReference>
<evidence type="ECO:0000256" key="11">
    <source>
        <dbReference type="ARBA" id="ARBA00036698"/>
    </source>
</evidence>
<dbReference type="PROSITE" id="PS51455">
    <property type="entry name" value="PIPK"/>
    <property type="match status" value="1"/>
</dbReference>
<dbReference type="GO" id="GO:0005524">
    <property type="term" value="F:ATP binding"/>
    <property type="evidence" value="ECO:0007669"/>
    <property type="project" value="UniProtKB-UniRule"/>
</dbReference>
<dbReference type="FunFam" id="3.30.810.10:FF:000003">
    <property type="entry name" value="Phosphatidylinositol 5-phosphate 4-kinase type-2 beta"/>
    <property type="match status" value="1"/>
</dbReference>
<evidence type="ECO:0000256" key="10">
    <source>
        <dbReference type="ARBA" id="ARBA00036478"/>
    </source>
</evidence>
<feature type="compositionally biased region" description="Acidic residues" evidence="17">
    <location>
        <begin position="269"/>
        <end position="284"/>
    </location>
</feature>
<dbReference type="GO" id="GO:0016309">
    <property type="term" value="F:1-phosphatidylinositol-5-phosphate 4-kinase activity"/>
    <property type="evidence" value="ECO:0007669"/>
    <property type="project" value="UniProtKB-EC"/>
</dbReference>
<feature type="region of interest" description="Disordered" evidence="17">
    <location>
        <begin position="269"/>
        <end position="295"/>
    </location>
</feature>
<evidence type="ECO:0000256" key="15">
    <source>
        <dbReference type="ARBA" id="ARBA00041993"/>
    </source>
</evidence>
<evidence type="ECO:0000256" key="1">
    <source>
        <dbReference type="ARBA" id="ARBA00004240"/>
    </source>
</evidence>
<dbReference type="EMBL" id="JAINUF010000003">
    <property type="protein sequence ID" value="KAJ8369991.1"/>
    <property type="molecule type" value="Genomic_DNA"/>
</dbReference>
<evidence type="ECO:0000256" key="4">
    <source>
        <dbReference type="ARBA" id="ARBA00022679"/>
    </source>
</evidence>
<dbReference type="Pfam" id="PF01504">
    <property type="entry name" value="PIP5K"/>
    <property type="match status" value="1"/>
</dbReference>
<dbReference type="OrthoDB" id="20783at2759"/>
<dbReference type="AlphaFoldDB" id="A0A9Q1J7C1"/>
<protein>
    <recommendedName>
        <fullName evidence="14">Phosphatidylinositol 5-phosphate 4-kinase type-2 gamma</fullName>
        <ecNumber evidence="13">2.7.1.149</ecNumber>
    </recommendedName>
    <alternativeName>
        <fullName evidence="15">Phosphatidylinositol 5-phosphate 4-kinase type II gamma</fullName>
    </alternativeName>
</protein>
<dbReference type="GO" id="GO:0046854">
    <property type="term" value="P:phosphatidylinositol phosphate biosynthetic process"/>
    <property type="evidence" value="ECO:0007669"/>
    <property type="project" value="TreeGrafter"/>
</dbReference>
<evidence type="ECO:0000256" key="8">
    <source>
        <dbReference type="ARBA" id="ARBA00022840"/>
    </source>
</evidence>
<comment type="catalytic activity">
    <reaction evidence="12">
        <text>1,2-dihexadecanoyl-sn-glycero-3-phospho-(1D-myo-inositol-5-phosphate) + GTP = 1,2-dihexadecanoyl-sn-glycero-3-phospho-(1D-myo-inositol-4,5-bisphosphate) + GDP + H(+)</text>
        <dbReference type="Rhea" id="RHEA:55964"/>
        <dbReference type="ChEBI" id="CHEBI:15378"/>
        <dbReference type="ChEBI" id="CHEBI:37565"/>
        <dbReference type="ChEBI" id="CHEBI:58189"/>
        <dbReference type="ChEBI" id="CHEBI:83423"/>
        <dbReference type="ChEBI" id="CHEBI:84968"/>
    </reaction>
    <physiologicalReaction direction="left-to-right" evidence="12">
        <dbReference type="Rhea" id="RHEA:55965"/>
    </physiologicalReaction>
</comment>
<keyword evidence="7" id="KW-0256">Endoplasmic reticulum</keyword>
<dbReference type="Proteomes" id="UP001152622">
    <property type="component" value="Chromosome 3"/>
</dbReference>
<evidence type="ECO:0000313" key="20">
    <source>
        <dbReference type="Proteomes" id="UP001152622"/>
    </source>
</evidence>
<evidence type="ECO:0000256" key="16">
    <source>
        <dbReference type="PROSITE-ProRule" id="PRU00781"/>
    </source>
</evidence>
<sequence length="393" mass="44737">MASVGNSGTASSPMVILAPKTKTKKKHFVQQKVKVFRASDPVLSVFMWGVNHSINDLSQVPVPVMLLPDDFKANTKIKVNNHLFNKENLPGHFKFKEYCPQVFRNLRERFGIEDLDYQVSLARSPPISSEDVENMHNILSEYHQHIVKCHGSTLLPQFLAMYRVSVENEDTYLLVMRNMFSHRLVVHRKYDLKGSLVSREASDKEKVKELPTFKDMDFRNNMQKVYVTEEQKEKVLEKLNRDVEFLVKLKIMDYSLLLGIHDVVRAEREEEDTEEASFDEEAEPENGLAPAAQVGSYGTSPEGIAGYMNSYKPLGPGEFDPYVDVYAVKSVPGAPQREVYFMGLIDVLTHYDTKKKAAHAAKTVKHGAGAEISTVHPEQYAKRFRDFIANMFA</sequence>
<dbReference type="InterPro" id="IPR002498">
    <property type="entry name" value="PInositol-4-P-4/5-kinase_core"/>
</dbReference>
<reference evidence="19" key="1">
    <citation type="journal article" date="2023" name="Science">
        <title>Genome structures resolve the early diversification of teleost fishes.</title>
        <authorList>
            <person name="Parey E."/>
            <person name="Louis A."/>
            <person name="Montfort J."/>
            <person name="Bouchez O."/>
            <person name="Roques C."/>
            <person name="Iampietro C."/>
            <person name="Lluch J."/>
            <person name="Castinel A."/>
            <person name="Donnadieu C."/>
            <person name="Desvignes T."/>
            <person name="Floi Bucao C."/>
            <person name="Jouanno E."/>
            <person name="Wen M."/>
            <person name="Mejri S."/>
            <person name="Dirks R."/>
            <person name="Jansen H."/>
            <person name="Henkel C."/>
            <person name="Chen W.J."/>
            <person name="Zahm M."/>
            <person name="Cabau C."/>
            <person name="Klopp C."/>
            <person name="Thompson A.W."/>
            <person name="Robinson-Rechavi M."/>
            <person name="Braasch I."/>
            <person name="Lecointre G."/>
            <person name="Bobe J."/>
            <person name="Postlethwait J.H."/>
            <person name="Berthelot C."/>
            <person name="Roest Crollius H."/>
            <person name="Guiguen Y."/>
        </authorList>
    </citation>
    <scope>NUCLEOTIDE SEQUENCE</scope>
    <source>
        <strain evidence="19">WJC10195</strain>
    </source>
</reference>
<evidence type="ECO:0000256" key="9">
    <source>
        <dbReference type="ARBA" id="ARBA00023098"/>
    </source>
</evidence>
<dbReference type="InterPro" id="IPR023610">
    <property type="entry name" value="PInositol-4/5-P-5/4-kinase"/>
</dbReference>
<comment type="catalytic activity">
    <reaction evidence="10">
        <text>1,2-dihexadecanoyl-sn-glycero-3-phospho-(1D-myo-inositol-5-phosphate) + ATP = 1,2-dihexadecanoyl-sn-glycero-3-phospho-(1D-myo-inositol-4,5-bisphosphate) + ADP + H(+)</text>
        <dbReference type="Rhea" id="RHEA:55992"/>
        <dbReference type="ChEBI" id="CHEBI:15378"/>
        <dbReference type="ChEBI" id="CHEBI:30616"/>
        <dbReference type="ChEBI" id="CHEBI:83423"/>
        <dbReference type="ChEBI" id="CHEBI:84968"/>
        <dbReference type="ChEBI" id="CHEBI:456216"/>
    </reaction>
    <physiologicalReaction direction="left-to-right" evidence="10">
        <dbReference type="Rhea" id="RHEA:55993"/>
    </physiologicalReaction>
</comment>
<keyword evidence="6 16" id="KW-0418">Kinase</keyword>
<comment type="catalytic activity">
    <reaction evidence="11">
        <text>a 1,2-diacyl-sn-glycero-3-phospho-(1D-myo-inositol-5-phosphate) + ATP = a 1,2-diacyl-sn-glycero-3-phospho-(1D-myo-inositol-4,5-bisphosphate) + ADP + H(+)</text>
        <dbReference type="Rhea" id="RHEA:12280"/>
        <dbReference type="ChEBI" id="CHEBI:15378"/>
        <dbReference type="ChEBI" id="CHEBI:30616"/>
        <dbReference type="ChEBI" id="CHEBI:57795"/>
        <dbReference type="ChEBI" id="CHEBI:58456"/>
        <dbReference type="ChEBI" id="CHEBI:456216"/>
        <dbReference type="EC" id="2.7.1.149"/>
    </reaction>
    <physiologicalReaction direction="left-to-right" evidence="11">
        <dbReference type="Rhea" id="RHEA:12281"/>
    </physiologicalReaction>
</comment>
<feature type="domain" description="PIPK" evidence="18">
    <location>
        <begin position="1"/>
        <end position="392"/>
    </location>
</feature>
<evidence type="ECO:0000256" key="3">
    <source>
        <dbReference type="ARBA" id="ARBA00022490"/>
    </source>
</evidence>
<dbReference type="FunFam" id="3.30.810.10:FF:000004">
    <property type="entry name" value="Phosphatidylinositol 5-phosphate 4-kinase type-2 beta"/>
    <property type="match status" value="1"/>
</dbReference>